<dbReference type="InterPro" id="IPR039949">
    <property type="entry name" value="NAA40"/>
</dbReference>
<dbReference type="GO" id="GO:1990189">
    <property type="term" value="F:protein N-terminal-serine acetyltransferase activity"/>
    <property type="evidence" value="ECO:0007669"/>
    <property type="project" value="UniProtKB-EC"/>
</dbReference>
<evidence type="ECO:0000256" key="1">
    <source>
        <dbReference type="ARBA" id="ARBA00004123"/>
    </source>
</evidence>
<evidence type="ECO:0000256" key="12">
    <source>
        <dbReference type="SAM" id="MobiDB-lite"/>
    </source>
</evidence>
<feature type="domain" description="N-acetyltransferase" evidence="13">
    <location>
        <begin position="182"/>
        <end position="254"/>
    </location>
</feature>
<keyword evidence="15" id="KW-1185">Reference proteome</keyword>
<comment type="caution">
    <text evidence="14">The sequence shown here is derived from an EMBL/GenBank/DDBJ whole genome shotgun (WGS) entry which is preliminary data.</text>
</comment>
<keyword evidence="7 14" id="KW-0808">Transferase</keyword>
<keyword evidence="6" id="KW-0963">Cytoplasm</keyword>
<proteinExistence type="inferred from homology"/>
<feature type="region of interest" description="Disordered" evidence="12">
    <location>
        <begin position="86"/>
        <end position="179"/>
    </location>
</feature>
<sequence>MAIKKRRRAVTSPIDKANEKSDADFIKAYLEPEVPGLDPWRTEWTHPATGQKYSLGLARPAELGEEDLEACYRLIKATSRADYEDSAMKWRPAHKRQEMRSPELRYIVVREKPPTEASSTETSAKPPVEIPARGGADVNNTKANGTQEERGSGNDDGTYADDAKSTSSSSSSSSSSPTIPAFTSLMPVYEEGEPVVYCYEIHLSPALQGSGLGRLLLGFQSIVAHNLGPPVSKVMLTCFLSNQRALQFYNRQGFATDPLAPTTRRLRGGKTFVPDYTILSKPVVR</sequence>
<organism evidence="14 15">
    <name type="scientific">Sporothrix curviconia</name>
    <dbReference type="NCBI Taxonomy" id="1260050"/>
    <lineage>
        <taxon>Eukaryota</taxon>
        <taxon>Fungi</taxon>
        <taxon>Dikarya</taxon>
        <taxon>Ascomycota</taxon>
        <taxon>Pezizomycotina</taxon>
        <taxon>Sordariomycetes</taxon>
        <taxon>Sordariomycetidae</taxon>
        <taxon>Ophiostomatales</taxon>
        <taxon>Ophiostomataceae</taxon>
        <taxon>Sporothrix</taxon>
    </lineage>
</organism>
<dbReference type="InterPro" id="IPR016181">
    <property type="entry name" value="Acyl_CoA_acyltransferase"/>
</dbReference>
<evidence type="ECO:0000256" key="7">
    <source>
        <dbReference type="ARBA" id="ARBA00022679"/>
    </source>
</evidence>
<accession>A0ABP0BP50</accession>
<evidence type="ECO:0000256" key="6">
    <source>
        <dbReference type="ARBA" id="ARBA00022490"/>
    </source>
</evidence>
<dbReference type="SUPFAM" id="SSF55729">
    <property type="entry name" value="Acyl-CoA N-acyltransferases (Nat)"/>
    <property type="match status" value="1"/>
</dbReference>
<dbReference type="Gene3D" id="3.40.630.30">
    <property type="match status" value="1"/>
</dbReference>
<dbReference type="Pfam" id="PF00583">
    <property type="entry name" value="Acetyltransf_1"/>
    <property type="match status" value="1"/>
</dbReference>
<reference evidence="14 15" key="1">
    <citation type="submission" date="2024-01" db="EMBL/GenBank/DDBJ databases">
        <authorList>
            <person name="Allen C."/>
            <person name="Tagirdzhanova G."/>
        </authorList>
    </citation>
    <scope>NUCLEOTIDE SEQUENCE [LARGE SCALE GENOMIC DNA]</scope>
</reference>
<dbReference type="EC" id="2.3.1.257" evidence="4"/>
<evidence type="ECO:0000256" key="10">
    <source>
        <dbReference type="ARBA" id="ARBA00047821"/>
    </source>
</evidence>
<evidence type="ECO:0000256" key="8">
    <source>
        <dbReference type="ARBA" id="ARBA00023242"/>
    </source>
</evidence>
<dbReference type="PANTHER" id="PTHR20531">
    <property type="entry name" value="N-ALPHA-ACETYLTRANSFERASE 40"/>
    <property type="match status" value="1"/>
</dbReference>
<feature type="compositionally biased region" description="Low complexity" evidence="12">
    <location>
        <begin position="165"/>
        <end position="176"/>
    </location>
</feature>
<evidence type="ECO:0000256" key="9">
    <source>
        <dbReference type="ARBA" id="ARBA00023315"/>
    </source>
</evidence>
<evidence type="ECO:0000256" key="11">
    <source>
        <dbReference type="ARBA" id="ARBA00049524"/>
    </source>
</evidence>
<dbReference type="EMBL" id="CAWUHB010000022">
    <property type="protein sequence ID" value="CAK7221220.1"/>
    <property type="molecule type" value="Genomic_DNA"/>
</dbReference>
<comment type="catalytic activity">
    <reaction evidence="11">
        <text>N-terminal L-seryl-[histone H4] + acetyl-CoA = N-terminal N(alpha)-acetyl-L-seryl-[histone H4] + CoA + H(+)</text>
        <dbReference type="Rhea" id="RHEA:50596"/>
        <dbReference type="Rhea" id="RHEA-COMP:12740"/>
        <dbReference type="Rhea" id="RHEA-COMP:12743"/>
        <dbReference type="ChEBI" id="CHEBI:15378"/>
        <dbReference type="ChEBI" id="CHEBI:57287"/>
        <dbReference type="ChEBI" id="CHEBI:57288"/>
        <dbReference type="ChEBI" id="CHEBI:64738"/>
        <dbReference type="ChEBI" id="CHEBI:83690"/>
        <dbReference type="EC" id="2.3.1.257"/>
    </reaction>
</comment>
<evidence type="ECO:0000313" key="14">
    <source>
        <dbReference type="EMBL" id="CAK7221220.1"/>
    </source>
</evidence>
<evidence type="ECO:0000256" key="2">
    <source>
        <dbReference type="ARBA" id="ARBA00004496"/>
    </source>
</evidence>
<comment type="catalytic activity">
    <reaction evidence="10">
        <text>N-terminal L-seryl-[histone H2A] + acetyl-CoA = N-terminal N(alpha)-acetyl-L-seryl-[histone H2A] + CoA + H(+)</text>
        <dbReference type="Rhea" id="RHEA:50600"/>
        <dbReference type="Rhea" id="RHEA-COMP:12742"/>
        <dbReference type="Rhea" id="RHEA-COMP:12744"/>
        <dbReference type="ChEBI" id="CHEBI:15378"/>
        <dbReference type="ChEBI" id="CHEBI:57287"/>
        <dbReference type="ChEBI" id="CHEBI:57288"/>
        <dbReference type="ChEBI" id="CHEBI:64738"/>
        <dbReference type="ChEBI" id="CHEBI:83690"/>
        <dbReference type="EC" id="2.3.1.257"/>
    </reaction>
</comment>
<comment type="subcellular location">
    <subcellularLocation>
        <location evidence="2">Cytoplasm</location>
    </subcellularLocation>
    <subcellularLocation>
        <location evidence="1">Nucleus</location>
    </subcellularLocation>
</comment>
<evidence type="ECO:0000256" key="5">
    <source>
        <dbReference type="ARBA" id="ARBA00015043"/>
    </source>
</evidence>
<keyword evidence="8" id="KW-0539">Nucleus</keyword>
<keyword evidence="9 14" id="KW-0012">Acyltransferase</keyword>
<name>A0ABP0BP50_9PEZI</name>
<evidence type="ECO:0000256" key="3">
    <source>
        <dbReference type="ARBA" id="ARBA00008870"/>
    </source>
</evidence>
<evidence type="ECO:0000313" key="15">
    <source>
        <dbReference type="Proteomes" id="UP001642405"/>
    </source>
</evidence>
<dbReference type="Proteomes" id="UP001642405">
    <property type="component" value="Unassembled WGS sequence"/>
</dbReference>
<evidence type="ECO:0000259" key="13">
    <source>
        <dbReference type="Pfam" id="PF00583"/>
    </source>
</evidence>
<comment type="similarity">
    <text evidence="3">Belongs to the acetyltransferase family. NAA40 subfamily.</text>
</comment>
<gene>
    <name evidence="14" type="primary">NAT4</name>
    <name evidence="14" type="ORF">SCUCBS95973_004420</name>
</gene>
<feature type="compositionally biased region" description="Basic and acidic residues" evidence="12">
    <location>
        <begin position="95"/>
        <end position="114"/>
    </location>
</feature>
<protein>
    <recommendedName>
        <fullName evidence="5">N-alpha-acetyltransferase 40</fullName>
        <ecNumber evidence="4">2.3.1.257</ecNumber>
    </recommendedName>
</protein>
<dbReference type="InterPro" id="IPR000182">
    <property type="entry name" value="GNAT_dom"/>
</dbReference>
<dbReference type="PANTHER" id="PTHR20531:SF1">
    <property type="entry name" value="N-ALPHA-ACETYLTRANSFERASE 40"/>
    <property type="match status" value="1"/>
</dbReference>
<evidence type="ECO:0000256" key="4">
    <source>
        <dbReference type="ARBA" id="ARBA00012950"/>
    </source>
</evidence>